<keyword evidence="4" id="KW-0963">Cytoplasm</keyword>
<feature type="domain" description="PPIase cyclophilin-type" evidence="8">
    <location>
        <begin position="38"/>
        <end position="195"/>
    </location>
</feature>
<dbReference type="PRINTS" id="PR00153">
    <property type="entry name" value="CSAPPISMRASE"/>
</dbReference>
<dbReference type="PANTHER" id="PTHR43246">
    <property type="entry name" value="PEPTIDYL-PROLYL CIS-TRANS ISOMERASE CYP38, CHLOROPLASTIC"/>
    <property type="match status" value="1"/>
</dbReference>
<evidence type="ECO:0000256" key="3">
    <source>
        <dbReference type="ARBA" id="ARBA00007365"/>
    </source>
</evidence>
<feature type="chain" id="PRO_5006523708" description="Peptidyl-prolyl cis-trans isomerase" evidence="7">
    <location>
        <begin position="23"/>
        <end position="199"/>
    </location>
</feature>
<evidence type="ECO:0000256" key="2">
    <source>
        <dbReference type="ARBA" id="ARBA00004496"/>
    </source>
</evidence>
<dbReference type="eggNOG" id="COG0652">
    <property type="taxonomic scope" value="Bacteria"/>
</dbReference>
<dbReference type="PROSITE" id="PS50072">
    <property type="entry name" value="CSA_PPIASE_2"/>
    <property type="match status" value="1"/>
</dbReference>
<evidence type="ECO:0000313" key="9">
    <source>
        <dbReference type="EMBL" id="ADJ28916.1"/>
    </source>
</evidence>
<dbReference type="GO" id="GO:0003755">
    <property type="term" value="F:peptidyl-prolyl cis-trans isomerase activity"/>
    <property type="evidence" value="ECO:0007669"/>
    <property type="project" value="UniProtKB-UniRule"/>
</dbReference>
<accession>D8K7N9</accession>
<dbReference type="STRING" id="105559.Nwat_2083"/>
<dbReference type="InterPro" id="IPR029000">
    <property type="entry name" value="Cyclophilin-like_dom_sf"/>
</dbReference>
<keyword evidence="5 7" id="KW-0697">Rotamase</keyword>
<dbReference type="GO" id="GO:0006457">
    <property type="term" value="P:protein folding"/>
    <property type="evidence" value="ECO:0007669"/>
    <property type="project" value="InterPro"/>
</dbReference>
<reference evidence="9 10" key="1">
    <citation type="submission" date="2010-06" db="EMBL/GenBank/DDBJ databases">
        <title>Complete sequence of chromosome of Nitrosococcus watsoni C-113.</title>
        <authorList>
            <consortium name="US DOE Joint Genome Institute"/>
            <person name="Lucas S."/>
            <person name="Copeland A."/>
            <person name="Lapidus A."/>
            <person name="Cheng J.-F."/>
            <person name="Bruce D."/>
            <person name="Goodwin L."/>
            <person name="Pitluck S."/>
            <person name="Malfatti S.A."/>
            <person name="Chain P.S.G."/>
            <person name="Land M."/>
            <person name="Hauser L."/>
            <person name="Kyrpides N."/>
            <person name="Ivanova N."/>
            <person name="Cambell M.A."/>
            <person name="Heidelberg J.F."/>
            <person name="Klotz M.G."/>
            <person name="Woyke T."/>
        </authorList>
    </citation>
    <scope>NUCLEOTIDE SEQUENCE [LARGE SCALE GENOMIC DNA]</scope>
    <source>
        <strain evidence="9 10">C-113</strain>
    </source>
</reference>
<keyword evidence="6 7" id="KW-0413">Isomerase</keyword>
<dbReference type="OrthoDB" id="9807797at2"/>
<dbReference type="HOGENOM" id="CLU_012062_16_9_6"/>
<evidence type="ECO:0000259" key="8">
    <source>
        <dbReference type="PROSITE" id="PS50072"/>
    </source>
</evidence>
<gene>
    <name evidence="9" type="ordered locus">Nwat_2083</name>
</gene>
<evidence type="ECO:0000256" key="7">
    <source>
        <dbReference type="RuleBase" id="RU363019"/>
    </source>
</evidence>
<evidence type="ECO:0000256" key="4">
    <source>
        <dbReference type="ARBA" id="ARBA00022490"/>
    </source>
</evidence>
<evidence type="ECO:0000256" key="1">
    <source>
        <dbReference type="ARBA" id="ARBA00002388"/>
    </source>
</evidence>
<name>D8K7N9_NITWC</name>
<keyword evidence="10" id="KW-1185">Reference proteome</keyword>
<comment type="catalytic activity">
    <reaction evidence="7">
        <text>[protein]-peptidylproline (omega=180) = [protein]-peptidylproline (omega=0)</text>
        <dbReference type="Rhea" id="RHEA:16237"/>
        <dbReference type="Rhea" id="RHEA-COMP:10747"/>
        <dbReference type="Rhea" id="RHEA-COMP:10748"/>
        <dbReference type="ChEBI" id="CHEBI:83833"/>
        <dbReference type="ChEBI" id="CHEBI:83834"/>
        <dbReference type="EC" id="5.2.1.8"/>
    </reaction>
</comment>
<dbReference type="SUPFAM" id="SSF50891">
    <property type="entry name" value="Cyclophilin-like"/>
    <property type="match status" value="1"/>
</dbReference>
<dbReference type="FunFam" id="2.40.100.10:FF:000004">
    <property type="entry name" value="Peptidyl-prolyl cis-trans isomerase"/>
    <property type="match status" value="1"/>
</dbReference>
<sequence>MHASPKTLTLLLLGIFSFAAEAGGGAASPDQQPRVKLQTTLGDIVIALNPEKAPVTVENFLRYVNEGFYNGTLFHRVIDNFMIQGGGFDTDFNSKSTHDPIRNEAENGLKNEVGAIAMARTSDPHSATAQFFINVANNASLNHRNQDRQGWGYAVFGQVVEGMDVVNAIKKVKTGSKGNHRDVPLEPVIIEQATIVENG</sequence>
<dbReference type="CDD" id="cd01920">
    <property type="entry name" value="cyclophilin_EcCYP_like"/>
    <property type="match status" value="1"/>
</dbReference>
<feature type="signal peptide" evidence="7">
    <location>
        <begin position="1"/>
        <end position="22"/>
    </location>
</feature>
<proteinExistence type="inferred from homology"/>
<organism evidence="9 10">
    <name type="scientific">Nitrosococcus watsoni (strain C-113)</name>
    <dbReference type="NCBI Taxonomy" id="105559"/>
    <lineage>
        <taxon>Bacteria</taxon>
        <taxon>Pseudomonadati</taxon>
        <taxon>Pseudomonadota</taxon>
        <taxon>Gammaproteobacteria</taxon>
        <taxon>Chromatiales</taxon>
        <taxon>Chromatiaceae</taxon>
        <taxon>Nitrosococcus</taxon>
    </lineage>
</organism>
<comment type="similarity">
    <text evidence="3 7">Belongs to the cyclophilin-type PPIase family.</text>
</comment>
<dbReference type="RefSeq" id="WP_013221005.1">
    <property type="nucleotide sequence ID" value="NC_014315.1"/>
</dbReference>
<evidence type="ECO:0000256" key="6">
    <source>
        <dbReference type="ARBA" id="ARBA00023235"/>
    </source>
</evidence>
<protein>
    <recommendedName>
        <fullName evidence="7">Peptidyl-prolyl cis-trans isomerase</fullName>
        <shortName evidence="7">PPIase</shortName>
        <ecNumber evidence="7">5.2.1.8</ecNumber>
    </recommendedName>
</protein>
<dbReference type="InterPro" id="IPR044665">
    <property type="entry name" value="E_coli_cyclophilin_A-like"/>
</dbReference>
<dbReference type="GO" id="GO:0005737">
    <property type="term" value="C:cytoplasm"/>
    <property type="evidence" value="ECO:0007669"/>
    <property type="project" value="UniProtKB-SubCell"/>
</dbReference>
<dbReference type="KEGG" id="nwa:Nwat_2083"/>
<evidence type="ECO:0000313" key="10">
    <source>
        <dbReference type="Proteomes" id="UP000000393"/>
    </source>
</evidence>
<dbReference type="AlphaFoldDB" id="D8K7N9"/>
<dbReference type="InterPro" id="IPR002130">
    <property type="entry name" value="Cyclophilin-type_PPIase_dom"/>
</dbReference>
<comment type="subcellular location">
    <subcellularLocation>
        <location evidence="2">Cytoplasm</location>
    </subcellularLocation>
</comment>
<dbReference type="Gene3D" id="2.40.100.10">
    <property type="entry name" value="Cyclophilin-like"/>
    <property type="match status" value="1"/>
</dbReference>
<dbReference type="EC" id="5.2.1.8" evidence="7"/>
<evidence type="ECO:0000256" key="5">
    <source>
        <dbReference type="ARBA" id="ARBA00023110"/>
    </source>
</evidence>
<dbReference type="Pfam" id="PF00160">
    <property type="entry name" value="Pro_isomerase"/>
    <property type="match status" value="1"/>
</dbReference>
<keyword evidence="7" id="KW-0732">Signal</keyword>
<dbReference type="PROSITE" id="PS00170">
    <property type="entry name" value="CSA_PPIASE_1"/>
    <property type="match status" value="1"/>
</dbReference>
<dbReference type="EMBL" id="CP002086">
    <property type="protein sequence ID" value="ADJ28916.1"/>
    <property type="molecule type" value="Genomic_DNA"/>
</dbReference>
<dbReference type="Proteomes" id="UP000000393">
    <property type="component" value="Chromosome"/>
</dbReference>
<comment type="function">
    <text evidence="1 7">PPIases accelerate the folding of proteins. It catalyzes the cis-trans isomerization of proline imidic peptide bonds in oligopeptides.</text>
</comment>
<dbReference type="InterPro" id="IPR020892">
    <property type="entry name" value="Cyclophilin-type_PPIase_CS"/>
</dbReference>